<proteinExistence type="predicted"/>
<dbReference type="EMBL" id="LAZR01003460">
    <property type="protein sequence ID" value="KKN18097.1"/>
    <property type="molecule type" value="Genomic_DNA"/>
</dbReference>
<reference evidence="2" key="1">
    <citation type="journal article" date="2015" name="Nature">
        <title>Complex archaea that bridge the gap between prokaryotes and eukaryotes.</title>
        <authorList>
            <person name="Spang A."/>
            <person name="Saw J.H."/>
            <person name="Jorgensen S.L."/>
            <person name="Zaremba-Niedzwiedzka K."/>
            <person name="Martijn J."/>
            <person name="Lind A.E."/>
            <person name="van Eijk R."/>
            <person name="Schleper C."/>
            <person name="Guy L."/>
            <person name="Ettema T.J."/>
        </authorList>
    </citation>
    <scope>NUCLEOTIDE SEQUENCE</scope>
</reference>
<feature type="region of interest" description="Disordered" evidence="1">
    <location>
        <begin position="1"/>
        <end position="27"/>
    </location>
</feature>
<dbReference type="AlphaFoldDB" id="A0A0F9P128"/>
<comment type="caution">
    <text evidence="2">The sequence shown here is derived from an EMBL/GenBank/DDBJ whole genome shotgun (WGS) entry which is preliminary data.</text>
</comment>
<protein>
    <submittedName>
        <fullName evidence="2">Uncharacterized protein</fullName>
    </submittedName>
</protein>
<gene>
    <name evidence="2" type="ORF">LCGC14_0959310</name>
</gene>
<evidence type="ECO:0000313" key="2">
    <source>
        <dbReference type="EMBL" id="KKN18097.1"/>
    </source>
</evidence>
<feature type="compositionally biased region" description="Polar residues" evidence="1">
    <location>
        <begin position="1"/>
        <end position="11"/>
    </location>
</feature>
<accession>A0A0F9P128</accession>
<organism evidence="2">
    <name type="scientific">marine sediment metagenome</name>
    <dbReference type="NCBI Taxonomy" id="412755"/>
    <lineage>
        <taxon>unclassified sequences</taxon>
        <taxon>metagenomes</taxon>
        <taxon>ecological metagenomes</taxon>
    </lineage>
</organism>
<sequence>MTVYNGSTWASFTGGGTTLDGAYDYGG</sequence>
<evidence type="ECO:0000256" key="1">
    <source>
        <dbReference type="SAM" id="MobiDB-lite"/>
    </source>
</evidence>
<name>A0A0F9P128_9ZZZZ</name>
<feature type="compositionally biased region" description="Gly residues" evidence="1">
    <location>
        <begin position="13"/>
        <end position="27"/>
    </location>
</feature>
<feature type="non-terminal residue" evidence="2">
    <location>
        <position position="27"/>
    </location>
</feature>